<keyword evidence="3" id="KW-1185">Reference proteome</keyword>
<dbReference type="Proteomes" id="UP000010469">
    <property type="component" value="Chromosome"/>
</dbReference>
<evidence type="ECO:0000256" key="1">
    <source>
        <dbReference type="SAM" id="Phobius"/>
    </source>
</evidence>
<feature type="transmembrane region" description="Helical" evidence="1">
    <location>
        <begin position="353"/>
        <end position="373"/>
    </location>
</feature>
<protein>
    <submittedName>
        <fullName evidence="2">Uncharacterized protein</fullName>
    </submittedName>
</protein>
<dbReference type="eggNOG" id="arCOG10275">
    <property type="taxonomic scope" value="Archaea"/>
</dbReference>
<evidence type="ECO:0000313" key="3">
    <source>
        <dbReference type="Proteomes" id="UP000010469"/>
    </source>
</evidence>
<keyword evidence="1" id="KW-1133">Transmembrane helix</keyword>
<dbReference type="InParanoid" id="L0AAV4"/>
<accession>L0AAV4</accession>
<dbReference type="GeneID" id="14211751"/>
<gene>
    <name evidence="2" type="ordered locus">Calag_0491</name>
</gene>
<dbReference type="EMBL" id="CP003378">
    <property type="protein sequence ID" value="AFZ70257.1"/>
    <property type="molecule type" value="Genomic_DNA"/>
</dbReference>
<dbReference type="AlphaFoldDB" id="L0AAV4"/>
<organism evidence="2 3">
    <name type="scientific">Caldisphaera lagunensis (strain DSM 15908 / JCM 11604 / ANMR 0165 / IC-154)</name>
    <dbReference type="NCBI Taxonomy" id="1056495"/>
    <lineage>
        <taxon>Archaea</taxon>
        <taxon>Thermoproteota</taxon>
        <taxon>Thermoprotei</taxon>
        <taxon>Acidilobales</taxon>
        <taxon>Caldisphaeraceae</taxon>
        <taxon>Caldisphaera</taxon>
    </lineage>
</organism>
<dbReference type="KEGG" id="clg:Calag_0491"/>
<name>L0AAV4_CALLD</name>
<proteinExistence type="predicted"/>
<dbReference type="RefSeq" id="WP_015232155.1">
    <property type="nucleotide sequence ID" value="NC_019791.1"/>
</dbReference>
<evidence type="ECO:0000313" key="2">
    <source>
        <dbReference type="EMBL" id="AFZ70257.1"/>
    </source>
</evidence>
<sequence precursor="true">MIKKKLFVALIMLLIPFISITGMAQSLSYSISNTSVTINNQYYQIYFNLSNGATITSWKTLVPQVNQFNSVEIPSMVVSLNESIPGNLYNKAWKASLINKNSNYVKVVMTPVNNINNVSVYEFITASNYYPYINYEIIVNTTANESYIKDLYIAIGGNYDNNSWSFVVSSLENGIPNYYVTNSSGSYSGNIMKIAMFSYSSKAYNSIIGLNFISPVQANLQFLKGFINGTLESNIAYTIIDIKNITLSRGNSYEISFNLYDAQFNPELISLTDSTDMASQVYNINGNITNLVNYQTMIKSYLNNITSLNQSVNSLETKVGELQGLVSYWQVRYNETNQLAGSYSTRLHKSGEVSIGLFILGLVIGVLGGAYFLKPKPLETVPSRQQKKETKKK</sequence>
<dbReference type="STRING" id="1056495.Calag_0491"/>
<dbReference type="HOGENOM" id="CLU_682572_0_0_2"/>
<keyword evidence="1" id="KW-0472">Membrane</keyword>
<reference evidence="3" key="1">
    <citation type="submission" date="2012-03" db="EMBL/GenBank/DDBJ databases">
        <title>Complete genome of Caldisphaera lagunensis DSM 15908.</title>
        <authorList>
            <person name="Lucas S."/>
            <person name="Copeland A."/>
            <person name="Lapidus A."/>
            <person name="Glavina del Rio T."/>
            <person name="Dalin E."/>
            <person name="Tice H."/>
            <person name="Bruce D."/>
            <person name="Goodwin L."/>
            <person name="Pitluck S."/>
            <person name="Peters L."/>
            <person name="Mikhailova N."/>
            <person name="Teshima H."/>
            <person name="Kyrpides N."/>
            <person name="Mavromatis K."/>
            <person name="Ivanova N."/>
            <person name="Brettin T."/>
            <person name="Detter J.C."/>
            <person name="Han C."/>
            <person name="Larimer F."/>
            <person name="Land M."/>
            <person name="Hauser L."/>
            <person name="Markowitz V."/>
            <person name="Cheng J.-F."/>
            <person name="Hugenholtz P."/>
            <person name="Woyke T."/>
            <person name="Wu D."/>
            <person name="Spring S."/>
            <person name="Schroeder M."/>
            <person name="Brambilla E."/>
            <person name="Klenk H.-P."/>
            <person name="Eisen J.A."/>
        </authorList>
    </citation>
    <scope>NUCLEOTIDE SEQUENCE [LARGE SCALE GENOMIC DNA]</scope>
    <source>
        <strain evidence="3">DSM 15908 / JCM 11604 / IC-154</strain>
    </source>
</reference>
<keyword evidence="1" id="KW-0812">Transmembrane</keyword>